<name>A0A8D9E9L5_9HEMI</name>
<feature type="chain" id="PRO_5034155577" evidence="1">
    <location>
        <begin position="24"/>
        <end position="131"/>
    </location>
</feature>
<feature type="signal peptide" evidence="1">
    <location>
        <begin position="1"/>
        <end position="23"/>
    </location>
</feature>
<sequence length="131" mass="15274">MRPVLFAFTLSLIILLLVKNSLCATDEDDYSISSESTDMRMPLPWRSFLLHDVKHRTNDLLVVNESSKRDNVPEKQIETRNNDRLVFNENSKRDNVLKENIETRNFIAAEGNLNLRKSRMLTKKGIISRRI</sequence>
<evidence type="ECO:0000313" key="2">
    <source>
        <dbReference type="EMBL" id="CAG6745482.1"/>
    </source>
</evidence>
<keyword evidence="1" id="KW-0732">Signal</keyword>
<reference evidence="2" key="1">
    <citation type="submission" date="2021-05" db="EMBL/GenBank/DDBJ databases">
        <authorList>
            <person name="Alioto T."/>
            <person name="Alioto T."/>
            <person name="Gomez Garrido J."/>
        </authorList>
    </citation>
    <scope>NUCLEOTIDE SEQUENCE</scope>
</reference>
<protein>
    <submittedName>
        <fullName evidence="2">Uncharacterized protein</fullName>
    </submittedName>
</protein>
<evidence type="ECO:0000256" key="1">
    <source>
        <dbReference type="SAM" id="SignalP"/>
    </source>
</evidence>
<dbReference type="EMBL" id="HBUF01497103">
    <property type="protein sequence ID" value="CAG6745482.1"/>
    <property type="molecule type" value="Transcribed_RNA"/>
</dbReference>
<accession>A0A8D9E9L5</accession>
<dbReference type="AlphaFoldDB" id="A0A8D9E9L5"/>
<proteinExistence type="predicted"/>
<organism evidence="2">
    <name type="scientific">Cacopsylla melanoneura</name>
    <dbReference type="NCBI Taxonomy" id="428564"/>
    <lineage>
        <taxon>Eukaryota</taxon>
        <taxon>Metazoa</taxon>
        <taxon>Ecdysozoa</taxon>
        <taxon>Arthropoda</taxon>
        <taxon>Hexapoda</taxon>
        <taxon>Insecta</taxon>
        <taxon>Pterygota</taxon>
        <taxon>Neoptera</taxon>
        <taxon>Paraneoptera</taxon>
        <taxon>Hemiptera</taxon>
        <taxon>Sternorrhyncha</taxon>
        <taxon>Psylloidea</taxon>
        <taxon>Psyllidae</taxon>
        <taxon>Psyllinae</taxon>
        <taxon>Cacopsylla</taxon>
    </lineage>
</organism>